<comment type="caution">
    <text evidence="1">The sequence shown here is derived from an EMBL/GenBank/DDBJ whole genome shotgun (WGS) entry which is preliminary data.</text>
</comment>
<sequence>MTIVMSGAPGCHWPTATNRSATALSWAAVTAVAWSAGPSRTTSKIPVQ</sequence>
<evidence type="ECO:0000313" key="2">
    <source>
        <dbReference type="Proteomes" id="UP000629287"/>
    </source>
</evidence>
<dbReference type="Proteomes" id="UP000629287">
    <property type="component" value="Unassembled WGS sequence"/>
</dbReference>
<protein>
    <submittedName>
        <fullName evidence="1">Uncharacterized protein</fullName>
    </submittedName>
</protein>
<organism evidence="1 2">
    <name type="scientific">Streptomyces stelliscabiei</name>
    <dbReference type="NCBI Taxonomy" id="146820"/>
    <lineage>
        <taxon>Bacteria</taxon>
        <taxon>Bacillati</taxon>
        <taxon>Actinomycetota</taxon>
        <taxon>Actinomycetes</taxon>
        <taxon>Kitasatosporales</taxon>
        <taxon>Streptomycetaceae</taxon>
        <taxon>Streptomyces</taxon>
    </lineage>
</organism>
<name>A0A8I0P9G5_9ACTN</name>
<dbReference type="EMBL" id="JADBGF010000001">
    <property type="protein sequence ID" value="MBE1601978.1"/>
    <property type="molecule type" value="Genomic_DNA"/>
</dbReference>
<accession>A0A8I0P9G5</accession>
<dbReference type="AlphaFoldDB" id="A0A8I0P9G5"/>
<proteinExistence type="predicted"/>
<reference evidence="1 2" key="1">
    <citation type="submission" date="2020-10" db="EMBL/GenBank/DDBJ databases">
        <title>Sequencing the genomes of 1000 actinobacteria strains.</title>
        <authorList>
            <person name="Klenk H.-P."/>
        </authorList>
    </citation>
    <scope>NUCLEOTIDE SEQUENCE [LARGE SCALE GENOMIC DNA]</scope>
    <source>
        <strain evidence="1 2">DSM 41803</strain>
    </source>
</reference>
<keyword evidence="2" id="KW-1185">Reference proteome</keyword>
<gene>
    <name evidence="1" type="ORF">H4687_008107</name>
</gene>
<evidence type="ECO:0000313" key="1">
    <source>
        <dbReference type="EMBL" id="MBE1601978.1"/>
    </source>
</evidence>